<evidence type="ECO:0000256" key="14">
    <source>
        <dbReference type="ARBA" id="ARBA00045077"/>
    </source>
</evidence>
<evidence type="ECO:0000313" key="17">
    <source>
        <dbReference type="EMBL" id="SPO05497.1"/>
    </source>
</evidence>
<gene>
    <name evidence="17" type="ORF">DNG_08184</name>
</gene>
<keyword evidence="12" id="KW-0624">Polysaccharide degradation</keyword>
<evidence type="ECO:0000256" key="9">
    <source>
        <dbReference type="ARBA" id="ARBA00023033"/>
    </source>
</evidence>
<dbReference type="AlphaFoldDB" id="A0AAE8N3V5"/>
<dbReference type="Proteomes" id="UP001187682">
    <property type="component" value="Unassembled WGS sequence"/>
</dbReference>
<dbReference type="CDD" id="cd21175">
    <property type="entry name" value="LPMO_AA9"/>
    <property type="match status" value="1"/>
</dbReference>
<evidence type="ECO:0000256" key="2">
    <source>
        <dbReference type="ARBA" id="ARBA00004613"/>
    </source>
</evidence>
<organism evidence="17 18">
    <name type="scientific">Cephalotrichum gorgonifer</name>
    <dbReference type="NCBI Taxonomy" id="2041049"/>
    <lineage>
        <taxon>Eukaryota</taxon>
        <taxon>Fungi</taxon>
        <taxon>Dikarya</taxon>
        <taxon>Ascomycota</taxon>
        <taxon>Pezizomycotina</taxon>
        <taxon>Sordariomycetes</taxon>
        <taxon>Hypocreomycetidae</taxon>
        <taxon>Microascales</taxon>
        <taxon>Microascaceae</taxon>
        <taxon>Cephalotrichum</taxon>
    </lineage>
</organism>
<dbReference type="InterPro" id="IPR049892">
    <property type="entry name" value="AA9"/>
</dbReference>
<keyword evidence="3" id="KW-0964">Secreted</keyword>
<name>A0AAE8N3V5_9PEZI</name>
<keyword evidence="7" id="KW-0560">Oxidoreductase</keyword>
<comment type="similarity">
    <text evidence="13">Belongs to the polysaccharide monooxygenase AA9 family.</text>
</comment>
<keyword evidence="18" id="KW-1185">Reference proteome</keyword>
<evidence type="ECO:0000256" key="11">
    <source>
        <dbReference type="ARBA" id="ARBA00023277"/>
    </source>
</evidence>
<evidence type="ECO:0000256" key="7">
    <source>
        <dbReference type="ARBA" id="ARBA00023002"/>
    </source>
</evidence>
<sequence length="289" mass="31006">MKPRRLILPAALSLGVARGHSYINSFVVDGVLYGGFIPENHNQGPVSNNPDVLAAWSTEVLDDGWVGELDYASPDIVCNLNALNPNGNVAVEAGDSVMFLWNGWPESHHGPILTYMAYCGEEADSCLRANKAELEFFGIDAVGLIDPTTSLHDAYTAFGIWATDILIHTNHTYTVQIPPTLSPGNYVVRHEIIALHYALKPDLGPQHYPQCINLVITGSGTEKPEGHLGTELYRLPDDEAGLKYDISQDPLPPYTMPGPGLIAGAVPSAVQDQAHVTASGEATPAEATS</sequence>
<dbReference type="Gene3D" id="2.70.50.70">
    <property type="match status" value="1"/>
</dbReference>
<keyword evidence="5" id="KW-0732">Signal</keyword>
<dbReference type="GO" id="GO:0005576">
    <property type="term" value="C:extracellular region"/>
    <property type="evidence" value="ECO:0007669"/>
    <property type="project" value="UniProtKB-SubCell"/>
</dbReference>
<dbReference type="GO" id="GO:0046872">
    <property type="term" value="F:metal ion binding"/>
    <property type="evidence" value="ECO:0007669"/>
    <property type="project" value="UniProtKB-KW"/>
</dbReference>
<evidence type="ECO:0000256" key="5">
    <source>
        <dbReference type="ARBA" id="ARBA00022729"/>
    </source>
</evidence>
<evidence type="ECO:0000256" key="10">
    <source>
        <dbReference type="ARBA" id="ARBA00023157"/>
    </source>
</evidence>
<proteinExistence type="inferred from homology"/>
<evidence type="ECO:0000313" key="18">
    <source>
        <dbReference type="Proteomes" id="UP001187682"/>
    </source>
</evidence>
<keyword evidence="11" id="KW-0119">Carbohydrate metabolism</keyword>
<feature type="domain" description="Auxiliary Activity family 9 catalytic" evidence="16">
    <location>
        <begin position="20"/>
        <end position="248"/>
    </location>
</feature>
<dbReference type="EMBL" id="ONZQ02000013">
    <property type="protein sequence ID" value="SPO05497.1"/>
    <property type="molecule type" value="Genomic_DNA"/>
</dbReference>
<evidence type="ECO:0000256" key="4">
    <source>
        <dbReference type="ARBA" id="ARBA00022723"/>
    </source>
</evidence>
<keyword evidence="6" id="KW-0136">Cellulose degradation</keyword>
<comment type="caution">
    <text evidence="17">The sequence shown here is derived from an EMBL/GenBank/DDBJ whole genome shotgun (WGS) entry which is preliminary data.</text>
</comment>
<evidence type="ECO:0000256" key="12">
    <source>
        <dbReference type="ARBA" id="ARBA00023326"/>
    </source>
</evidence>
<keyword evidence="9" id="KW-0503">Monooxygenase</keyword>
<evidence type="ECO:0000256" key="3">
    <source>
        <dbReference type="ARBA" id="ARBA00022525"/>
    </source>
</evidence>
<comment type="subcellular location">
    <subcellularLocation>
        <location evidence="2">Secreted</location>
    </subcellularLocation>
</comment>
<accession>A0AAE8N3V5</accession>
<dbReference type="InterPro" id="IPR005103">
    <property type="entry name" value="AA9_LPMO"/>
</dbReference>
<dbReference type="GO" id="GO:0004497">
    <property type="term" value="F:monooxygenase activity"/>
    <property type="evidence" value="ECO:0007669"/>
    <property type="project" value="UniProtKB-KW"/>
</dbReference>
<reference evidence="17" key="1">
    <citation type="submission" date="2018-03" db="EMBL/GenBank/DDBJ databases">
        <authorList>
            <person name="Guldener U."/>
        </authorList>
    </citation>
    <scope>NUCLEOTIDE SEQUENCE</scope>
</reference>
<keyword evidence="10" id="KW-1015">Disulfide bond</keyword>
<keyword evidence="4" id="KW-0479">Metal-binding</keyword>
<dbReference type="PANTHER" id="PTHR33353">
    <property type="entry name" value="PUTATIVE (AFU_ORTHOLOGUE AFUA_1G12560)-RELATED"/>
    <property type="match status" value="1"/>
</dbReference>
<dbReference type="Pfam" id="PF03443">
    <property type="entry name" value="AA9"/>
    <property type="match status" value="1"/>
</dbReference>
<dbReference type="GO" id="GO:0030245">
    <property type="term" value="P:cellulose catabolic process"/>
    <property type="evidence" value="ECO:0007669"/>
    <property type="project" value="UniProtKB-KW"/>
</dbReference>
<evidence type="ECO:0000256" key="6">
    <source>
        <dbReference type="ARBA" id="ARBA00023001"/>
    </source>
</evidence>
<comment type="cofactor">
    <cofactor evidence="1">
        <name>Cu(2+)</name>
        <dbReference type="ChEBI" id="CHEBI:29036"/>
    </cofactor>
</comment>
<evidence type="ECO:0000256" key="8">
    <source>
        <dbReference type="ARBA" id="ARBA00023008"/>
    </source>
</evidence>
<evidence type="ECO:0000256" key="15">
    <source>
        <dbReference type="ARBA" id="ARBA00047174"/>
    </source>
</evidence>
<dbReference type="EC" id="1.14.99.56" evidence="15"/>
<keyword evidence="8" id="KW-0186">Copper</keyword>
<evidence type="ECO:0000259" key="16">
    <source>
        <dbReference type="Pfam" id="PF03443"/>
    </source>
</evidence>
<protein>
    <recommendedName>
        <fullName evidence="15">lytic cellulose monooxygenase (C4-dehydrogenating)</fullName>
        <ecNumber evidence="15">1.14.99.56</ecNumber>
    </recommendedName>
</protein>
<evidence type="ECO:0000256" key="13">
    <source>
        <dbReference type="ARBA" id="ARBA00044502"/>
    </source>
</evidence>
<dbReference type="PANTHER" id="PTHR33353:SF10">
    <property type="entry name" value="ENDO-BETA-1,4-GLUCANASE D"/>
    <property type="match status" value="1"/>
</dbReference>
<evidence type="ECO:0000256" key="1">
    <source>
        <dbReference type="ARBA" id="ARBA00001973"/>
    </source>
</evidence>
<comment type="catalytic activity">
    <reaction evidence="14">
        <text>[(1-&gt;4)-beta-D-glucosyl]n+m + reduced acceptor + O2 = 4-dehydro-beta-D-glucosyl-[(1-&gt;4)-beta-D-glucosyl]n-1 + [(1-&gt;4)-beta-D-glucosyl]m + acceptor + H2O.</text>
        <dbReference type="EC" id="1.14.99.56"/>
    </reaction>
</comment>